<organism evidence="7">
    <name type="scientific">Heligmosomoides polygyrus</name>
    <name type="common">Parasitic roundworm</name>
    <dbReference type="NCBI Taxonomy" id="6339"/>
    <lineage>
        <taxon>Eukaryota</taxon>
        <taxon>Metazoa</taxon>
        <taxon>Ecdysozoa</taxon>
        <taxon>Nematoda</taxon>
        <taxon>Chromadorea</taxon>
        <taxon>Rhabditida</taxon>
        <taxon>Rhabditina</taxon>
        <taxon>Rhabditomorpha</taxon>
        <taxon>Strongyloidea</taxon>
        <taxon>Heligmosomidae</taxon>
        <taxon>Heligmosomoides</taxon>
    </lineage>
</organism>
<dbReference type="PANTHER" id="PTHR11256:SF50">
    <property type="entry name" value="APOPTOSIS REGULATOR CED-9"/>
    <property type="match status" value="1"/>
</dbReference>
<proteinExistence type="inferred from homology"/>
<dbReference type="PANTHER" id="PTHR11256">
    <property type="entry name" value="BCL-2 RELATED"/>
    <property type="match status" value="1"/>
</dbReference>
<evidence type="ECO:0000313" key="9">
    <source>
        <dbReference type="WBParaSite" id="HPBE_0001365801-mRNA-1"/>
    </source>
</evidence>
<keyword evidence="4" id="KW-0472">Membrane</keyword>
<evidence type="ECO:0000256" key="4">
    <source>
        <dbReference type="ARBA" id="ARBA00023136"/>
    </source>
</evidence>
<dbReference type="GO" id="GO:0005741">
    <property type="term" value="C:mitochondrial outer membrane"/>
    <property type="evidence" value="ECO:0007669"/>
    <property type="project" value="TreeGrafter"/>
</dbReference>
<feature type="domain" description="Apoptosis regulator Bcl-2 family BH4" evidence="6">
    <location>
        <begin position="18"/>
        <end position="37"/>
    </location>
</feature>
<dbReference type="InterPro" id="IPR003093">
    <property type="entry name" value="Bcl2_BH4"/>
</dbReference>
<evidence type="ECO:0000313" key="7">
    <source>
        <dbReference type="EMBL" id="VDO96964.1"/>
    </source>
</evidence>
<evidence type="ECO:0000313" key="8">
    <source>
        <dbReference type="Proteomes" id="UP000050761"/>
    </source>
</evidence>
<dbReference type="GO" id="GO:0097192">
    <property type="term" value="P:extrinsic apoptotic signaling pathway in absence of ligand"/>
    <property type="evidence" value="ECO:0007669"/>
    <property type="project" value="TreeGrafter"/>
</dbReference>
<dbReference type="GO" id="GO:0008630">
    <property type="term" value="P:intrinsic apoptotic signaling pathway in response to DNA damage"/>
    <property type="evidence" value="ECO:0007669"/>
    <property type="project" value="TreeGrafter"/>
</dbReference>
<keyword evidence="8" id="KW-1185">Reference proteome</keyword>
<dbReference type="Pfam" id="PF00452">
    <property type="entry name" value="Bcl-2"/>
    <property type="match status" value="1"/>
</dbReference>
<reference evidence="7 8" key="1">
    <citation type="submission" date="2018-11" db="EMBL/GenBank/DDBJ databases">
        <authorList>
            <consortium name="Pathogen Informatics"/>
        </authorList>
    </citation>
    <scope>NUCLEOTIDE SEQUENCE [LARGE SCALE GENOMIC DNA]</scope>
</reference>
<evidence type="ECO:0000256" key="1">
    <source>
        <dbReference type="ARBA" id="ARBA00004370"/>
    </source>
</evidence>
<keyword evidence="3 5" id="KW-0053">Apoptosis</keyword>
<dbReference type="AlphaFoldDB" id="A0A3P8AMN6"/>
<comment type="subcellular location">
    <subcellularLocation>
        <location evidence="1">Membrane</location>
    </subcellularLocation>
</comment>
<accession>A0A3P8AMN6</accession>
<dbReference type="InterPro" id="IPR036834">
    <property type="entry name" value="Bcl-2-like_sf"/>
</dbReference>
<reference evidence="9" key="2">
    <citation type="submission" date="2019-09" db="UniProtKB">
        <authorList>
            <consortium name="WormBaseParasite"/>
        </authorList>
    </citation>
    <scope>IDENTIFICATION</scope>
</reference>
<dbReference type="PROSITE" id="PS50062">
    <property type="entry name" value="BCL2_FAMILY"/>
    <property type="match status" value="1"/>
</dbReference>
<name>A0A3P8AMN6_HELPZ</name>
<dbReference type="InterPro" id="IPR026298">
    <property type="entry name" value="Bcl-2_fam"/>
</dbReference>
<sequence length="182" mass="21604">MSDSEQDGPDFEEPRLEVEGFVVDYLSWRIEQDHLEWYEQPELPYGVQPEHEMMRKVCYIFERRHKAELNELANELLENEYLTFSRYCEPNSTHLQVVDEFGRTADEMENGMSYGRLVGLISFSGLVGARLYARNFRREVQQLSTYTAKFIDKRIRLTWAEDDRNWVSCSETTISRLLFGYC</sequence>
<dbReference type="SUPFAM" id="SSF56854">
    <property type="entry name" value="Bcl-2 inhibitors of programmed cell death"/>
    <property type="match status" value="1"/>
</dbReference>
<gene>
    <name evidence="7" type="ORF">HPBE_LOCUS13659</name>
</gene>
<evidence type="ECO:0000259" key="6">
    <source>
        <dbReference type="PROSITE" id="PS50063"/>
    </source>
</evidence>
<dbReference type="GO" id="GO:0001836">
    <property type="term" value="P:release of cytochrome c from mitochondria"/>
    <property type="evidence" value="ECO:0007669"/>
    <property type="project" value="TreeGrafter"/>
</dbReference>
<dbReference type="SMART" id="SM00337">
    <property type="entry name" value="BCL"/>
    <property type="match status" value="1"/>
</dbReference>
<evidence type="ECO:0000256" key="5">
    <source>
        <dbReference type="PROSITE-ProRule" id="PRU00025"/>
    </source>
</evidence>
<dbReference type="InterPro" id="IPR002475">
    <property type="entry name" value="Bcl2-like"/>
</dbReference>
<comment type="similarity">
    <text evidence="2">Belongs to the Bcl-2 family.</text>
</comment>
<dbReference type="GO" id="GO:0051400">
    <property type="term" value="F:BH domain binding"/>
    <property type="evidence" value="ECO:0007669"/>
    <property type="project" value="TreeGrafter"/>
</dbReference>
<dbReference type="OrthoDB" id="6021377at2759"/>
<protein>
    <submittedName>
        <fullName evidence="9">BH4_2 domain-containing protein</fullName>
    </submittedName>
</protein>
<dbReference type="GO" id="GO:0042981">
    <property type="term" value="P:regulation of apoptotic process"/>
    <property type="evidence" value="ECO:0007669"/>
    <property type="project" value="InterPro"/>
</dbReference>
<feature type="short sequence motif" description="BH4" evidence="5">
    <location>
        <begin position="18"/>
        <end position="37"/>
    </location>
</feature>
<dbReference type="WBParaSite" id="HPBE_0001365801-mRNA-1">
    <property type="protein sequence ID" value="HPBE_0001365801-mRNA-1"/>
    <property type="gene ID" value="HPBE_0001365801"/>
</dbReference>
<dbReference type="Pfam" id="PF02180">
    <property type="entry name" value="BH4"/>
    <property type="match status" value="1"/>
</dbReference>
<dbReference type="Gene3D" id="1.10.437.10">
    <property type="entry name" value="Blc2-like"/>
    <property type="match status" value="1"/>
</dbReference>
<evidence type="ECO:0000256" key="3">
    <source>
        <dbReference type="ARBA" id="ARBA00022703"/>
    </source>
</evidence>
<dbReference type="Proteomes" id="UP000050761">
    <property type="component" value="Unassembled WGS sequence"/>
</dbReference>
<dbReference type="EMBL" id="UZAH01028015">
    <property type="protein sequence ID" value="VDO96964.1"/>
    <property type="molecule type" value="Genomic_DNA"/>
</dbReference>
<dbReference type="PROSITE" id="PS50063">
    <property type="entry name" value="BH4_2"/>
    <property type="match status" value="1"/>
</dbReference>
<dbReference type="InterPro" id="IPR046371">
    <property type="entry name" value="Bcl-2_BH1-3"/>
</dbReference>
<evidence type="ECO:0000256" key="2">
    <source>
        <dbReference type="ARBA" id="ARBA00009458"/>
    </source>
</evidence>